<sequence length="37" mass="3981">MAKQNVIAQGTPFHAGRCITNSFPSPIQEATITHLTV</sequence>
<accession>A0A1I7YHN9</accession>
<evidence type="ECO:0000313" key="1">
    <source>
        <dbReference type="Proteomes" id="UP000095287"/>
    </source>
</evidence>
<dbReference type="WBParaSite" id="L893_g16215.t1">
    <property type="protein sequence ID" value="L893_g16215.t1"/>
    <property type="gene ID" value="L893_g16215"/>
</dbReference>
<name>A0A1I7YHN9_9BILA</name>
<evidence type="ECO:0000313" key="2">
    <source>
        <dbReference type="WBParaSite" id="L893_g16215.t1"/>
    </source>
</evidence>
<reference evidence="2" key="1">
    <citation type="submission" date="2016-11" db="UniProtKB">
        <authorList>
            <consortium name="WormBaseParasite"/>
        </authorList>
    </citation>
    <scope>IDENTIFICATION</scope>
</reference>
<dbReference type="AlphaFoldDB" id="A0A1I7YHN9"/>
<organism evidence="1 2">
    <name type="scientific">Steinernema glaseri</name>
    <dbReference type="NCBI Taxonomy" id="37863"/>
    <lineage>
        <taxon>Eukaryota</taxon>
        <taxon>Metazoa</taxon>
        <taxon>Ecdysozoa</taxon>
        <taxon>Nematoda</taxon>
        <taxon>Chromadorea</taxon>
        <taxon>Rhabditida</taxon>
        <taxon>Tylenchina</taxon>
        <taxon>Panagrolaimomorpha</taxon>
        <taxon>Strongyloidoidea</taxon>
        <taxon>Steinernematidae</taxon>
        <taxon>Steinernema</taxon>
    </lineage>
</organism>
<proteinExistence type="predicted"/>
<protein>
    <submittedName>
        <fullName evidence="2">UDP-N-acetylglucosamine 1-carboxyvinyltransferase</fullName>
    </submittedName>
</protein>
<keyword evidence="1" id="KW-1185">Reference proteome</keyword>
<dbReference type="Proteomes" id="UP000095287">
    <property type="component" value="Unplaced"/>
</dbReference>